<keyword evidence="8" id="KW-0548">Nucleotidyltransferase</keyword>
<evidence type="ECO:0000256" key="5">
    <source>
        <dbReference type="ARBA" id="ARBA00022842"/>
    </source>
</evidence>
<reference evidence="11" key="1">
    <citation type="submission" date="2018-05" db="EMBL/GenBank/DDBJ databases">
        <title>Draft genome of Mucuna pruriens seed.</title>
        <authorList>
            <person name="Nnadi N.E."/>
            <person name="Vos R."/>
            <person name="Hasami M.H."/>
            <person name="Devisetty U.K."/>
            <person name="Aguiy J.C."/>
        </authorList>
    </citation>
    <scope>NUCLEOTIDE SEQUENCE [LARGE SCALE GENOMIC DNA]</scope>
    <source>
        <strain evidence="11">JCA_2017</strain>
    </source>
</reference>
<keyword evidence="1" id="KW-0540">Nuclease</keyword>
<dbReference type="PANTHER" id="PTHR42648:SF11">
    <property type="entry name" value="TRANSPOSON TY4-P GAG-POL POLYPROTEIN"/>
    <property type="match status" value="1"/>
</dbReference>
<organism evidence="11 12">
    <name type="scientific">Mucuna pruriens</name>
    <name type="common">Velvet bean</name>
    <name type="synonym">Dolichos pruriens</name>
    <dbReference type="NCBI Taxonomy" id="157652"/>
    <lineage>
        <taxon>Eukaryota</taxon>
        <taxon>Viridiplantae</taxon>
        <taxon>Streptophyta</taxon>
        <taxon>Embryophyta</taxon>
        <taxon>Tracheophyta</taxon>
        <taxon>Spermatophyta</taxon>
        <taxon>Magnoliopsida</taxon>
        <taxon>eudicotyledons</taxon>
        <taxon>Gunneridae</taxon>
        <taxon>Pentapetalae</taxon>
        <taxon>rosids</taxon>
        <taxon>fabids</taxon>
        <taxon>Fabales</taxon>
        <taxon>Fabaceae</taxon>
        <taxon>Papilionoideae</taxon>
        <taxon>50 kb inversion clade</taxon>
        <taxon>NPAAA clade</taxon>
        <taxon>indigoferoid/millettioid clade</taxon>
        <taxon>Phaseoleae</taxon>
        <taxon>Mucuna</taxon>
    </lineage>
</organism>
<dbReference type="GO" id="GO:0006310">
    <property type="term" value="P:DNA recombination"/>
    <property type="evidence" value="ECO:0007669"/>
    <property type="project" value="UniProtKB-KW"/>
</dbReference>
<dbReference type="GO" id="GO:0016787">
    <property type="term" value="F:hydrolase activity"/>
    <property type="evidence" value="ECO:0007669"/>
    <property type="project" value="UniProtKB-KW"/>
</dbReference>
<evidence type="ECO:0000256" key="6">
    <source>
        <dbReference type="ARBA" id="ARBA00022908"/>
    </source>
</evidence>
<feature type="compositionally biased region" description="Basic and acidic residues" evidence="10">
    <location>
        <begin position="169"/>
        <end position="178"/>
    </location>
</feature>
<sequence length="432" mass="50514">MRKVLTLPLSEVIMRENLKMKTFKGSVKNKEFFIIFLVQNGVVERKNISLQEMARTILNDFNSPMFFLAEAINTTCYLQNRIYIKPTLKGTPYELWKGIQPNISYFHPFGCECFILNTNPKSDEGKFLGYSIVSKAYKSDKELSELNDSFAYMNLEDLQMSSKEPNLNDDSKENKVETSSRNLTRSTFKGQAQVAVLYKVEPKNIEDALKDEGWIKAMLPMIGNNKYKELQVRSLATPLPCNLESSIRSCSIGNRLYLLEKILRDYLDEEGACQLWRQNLWIRSHQDPGNYLTLQEKLDTSTTSIDISHLLKELKTFHFDDWLVRLIKDDSSKDFRILNVVVYHLRPNEELVVQKRARRSKKSSLSKEENLPLLMQEQCSSLYVPIKRIDRARRLETQKKENKKTYMKTFSHALWTIKRLSDKEYSRFTCNQ</sequence>
<comment type="caution">
    <text evidence="11">The sequence shown here is derived from an EMBL/GenBank/DDBJ whole genome shotgun (WGS) entry which is preliminary data.</text>
</comment>
<keyword evidence="7" id="KW-0695">RNA-directed DNA polymerase</keyword>
<dbReference type="GO" id="GO:0046872">
    <property type="term" value="F:metal ion binding"/>
    <property type="evidence" value="ECO:0007669"/>
    <property type="project" value="UniProtKB-KW"/>
</dbReference>
<keyword evidence="2" id="KW-0479">Metal-binding</keyword>
<dbReference type="AlphaFoldDB" id="A0A371I416"/>
<dbReference type="GO" id="GO:0003964">
    <property type="term" value="F:RNA-directed DNA polymerase activity"/>
    <property type="evidence" value="ECO:0007669"/>
    <property type="project" value="UniProtKB-KW"/>
</dbReference>
<evidence type="ECO:0000256" key="3">
    <source>
        <dbReference type="ARBA" id="ARBA00022759"/>
    </source>
</evidence>
<evidence type="ECO:0000256" key="4">
    <source>
        <dbReference type="ARBA" id="ARBA00022801"/>
    </source>
</evidence>
<dbReference type="InterPro" id="IPR036397">
    <property type="entry name" value="RNaseH_sf"/>
</dbReference>
<evidence type="ECO:0000313" key="12">
    <source>
        <dbReference type="Proteomes" id="UP000257109"/>
    </source>
</evidence>
<keyword evidence="5" id="KW-0460">Magnesium</keyword>
<dbReference type="SUPFAM" id="SSF53098">
    <property type="entry name" value="Ribonuclease H-like"/>
    <property type="match status" value="1"/>
</dbReference>
<dbReference type="InterPro" id="IPR039537">
    <property type="entry name" value="Retrotran_Ty1/copia-like"/>
</dbReference>
<evidence type="ECO:0008006" key="13">
    <source>
        <dbReference type="Google" id="ProtNLM"/>
    </source>
</evidence>
<keyword evidence="8" id="KW-0808">Transferase</keyword>
<protein>
    <recommendedName>
        <fullName evidence="13">Copia protein</fullName>
    </recommendedName>
</protein>
<evidence type="ECO:0000256" key="1">
    <source>
        <dbReference type="ARBA" id="ARBA00022722"/>
    </source>
</evidence>
<keyword evidence="3" id="KW-0255">Endonuclease</keyword>
<feature type="non-terminal residue" evidence="11">
    <location>
        <position position="432"/>
    </location>
</feature>
<dbReference type="GO" id="GO:0003887">
    <property type="term" value="F:DNA-directed DNA polymerase activity"/>
    <property type="evidence" value="ECO:0007669"/>
    <property type="project" value="UniProtKB-KW"/>
</dbReference>
<proteinExistence type="predicted"/>
<keyword evidence="9" id="KW-0233">DNA recombination</keyword>
<keyword evidence="4" id="KW-0378">Hydrolase</keyword>
<dbReference type="GO" id="GO:0015074">
    <property type="term" value="P:DNA integration"/>
    <property type="evidence" value="ECO:0007669"/>
    <property type="project" value="UniProtKB-KW"/>
</dbReference>
<dbReference type="EMBL" id="QJKJ01000972">
    <property type="protein sequence ID" value="RDY09775.1"/>
    <property type="molecule type" value="Genomic_DNA"/>
</dbReference>
<feature type="region of interest" description="Disordered" evidence="10">
    <location>
        <begin position="162"/>
        <end position="182"/>
    </location>
</feature>
<dbReference type="InterPro" id="IPR012337">
    <property type="entry name" value="RNaseH-like_sf"/>
</dbReference>
<dbReference type="PANTHER" id="PTHR42648">
    <property type="entry name" value="TRANSPOSASE, PUTATIVE-RELATED"/>
    <property type="match status" value="1"/>
</dbReference>
<dbReference type="Gene3D" id="3.30.420.10">
    <property type="entry name" value="Ribonuclease H-like superfamily/Ribonuclease H"/>
    <property type="match status" value="1"/>
</dbReference>
<evidence type="ECO:0000256" key="8">
    <source>
        <dbReference type="ARBA" id="ARBA00022932"/>
    </source>
</evidence>
<feature type="non-terminal residue" evidence="11">
    <location>
        <position position="1"/>
    </location>
</feature>
<evidence type="ECO:0000256" key="2">
    <source>
        <dbReference type="ARBA" id="ARBA00022723"/>
    </source>
</evidence>
<keyword evidence="6" id="KW-0229">DNA integration</keyword>
<dbReference type="OrthoDB" id="1751476at2759"/>
<dbReference type="GO" id="GO:0003676">
    <property type="term" value="F:nucleic acid binding"/>
    <property type="evidence" value="ECO:0007669"/>
    <property type="project" value="InterPro"/>
</dbReference>
<evidence type="ECO:0000256" key="7">
    <source>
        <dbReference type="ARBA" id="ARBA00022918"/>
    </source>
</evidence>
<dbReference type="GO" id="GO:0004519">
    <property type="term" value="F:endonuclease activity"/>
    <property type="evidence" value="ECO:0007669"/>
    <property type="project" value="UniProtKB-KW"/>
</dbReference>
<evidence type="ECO:0000256" key="9">
    <source>
        <dbReference type="ARBA" id="ARBA00023172"/>
    </source>
</evidence>
<accession>A0A371I416</accession>
<keyword evidence="8" id="KW-0239">DNA-directed DNA polymerase</keyword>
<gene>
    <name evidence="11" type="ORF">CR513_05815</name>
</gene>
<keyword evidence="12" id="KW-1185">Reference proteome</keyword>
<evidence type="ECO:0000256" key="10">
    <source>
        <dbReference type="SAM" id="MobiDB-lite"/>
    </source>
</evidence>
<name>A0A371I416_MUCPR</name>
<evidence type="ECO:0000313" key="11">
    <source>
        <dbReference type="EMBL" id="RDY09775.1"/>
    </source>
</evidence>
<dbReference type="Proteomes" id="UP000257109">
    <property type="component" value="Unassembled WGS sequence"/>
</dbReference>